<dbReference type="InterPro" id="IPR016461">
    <property type="entry name" value="COMT-like"/>
</dbReference>
<sequence length="467" mass="51817">MATLSHLRQLSNLIADSVTALERIAQETKTSVPDLDDAPSTYTPDAEVYGATPEALKASRIIAGAGLQFASLVRPPREVMFDVVHAPYLTAALRVCLEANVTDILREAGPKLIADRLRLETLNVQTARLMRLLASQHIYREVSKDTFVNNRLSVILDTGKTVEELFASPETKYHSPGFPALYSFIMGFSAKGPPNLWEVISNPETAFSGEVTDSATHRAWGLDVPMWVWYEQQGQDHERKFFEKALAAYNKLQPDRAIEEAYPWADLKPGSLVVDVGGGVGSAMLVLAKKHSHLRIIVQDNEKVTGDGLQMWSNVFPEAVQSGRVTFQGHDFFKTQNVKDASIFWMRYILHDWSDDDAVKILKELRAAAQPNTVLVILDHLLPYTFRDPNTPPVLGNDAPEPLLPTYGAGNTMGYLEDILMMVLLNGEERKLDNLSALLTRAGWKLQRAQPVEGTTGFYVPVHAVPA</sequence>
<comment type="caution">
    <text evidence="5">The sequence shown here is derived from an EMBL/GenBank/DDBJ whole genome shotgun (WGS) entry which is preliminary data.</text>
</comment>
<evidence type="ECO:0000313" key="5">
    <source>
        <dbReference type="EMBL" id="KAJ7636367.1"/>
    </source>
</evidence>
<evidence type="ECO:0000259" key="4">
    <source>
        <dbReference type="Pfam" id="PF00891"/>
    </source>
</evidence>
<accession>A0AAD7C119</accession>
<dbReference type="Gene3D" id="3.40.50.150">
    <property type="entry name" value="Vaccinia Virus protein VP39"/>
    <property type="match status" value="1"/>
</dbReference>
<dbReference type="InterPro" id="IPR029063">
    <property type="entry name" value="SAM-dependent_MTases_sf"/>
</dbReference>
<evidence type="ECO:0000313" key="6">
    <source>
        <dbReference type="Proteomes" id="UP001221142"/>
    </source>
</evidence>
<evidence type="ECO:0000256" key="3">
    <source>
        <dbReference type="ARBA" id="ARBA00022691"/>
    </source>
</evidence>
<keyword evidence="1 5" id="KW-0489">Methyltransferase</keyword>
<keyword evidence="2" id="KW-0808">Transferase</keyword>
<dbReference type="GO" id="GO:0008171">
    <property type="term" value="F:O-methyltransferase activity"/>
    <property type="evidence" value="ECO:0007669"/>
    <property type="project" value="InterPro"/>
</dbReference>
<dbReference type="Gene3D" id="1.10.10.10">
    <property type="entry name" value="Winged helix-like DNA-binding domain superfamily/Winged helix DNA-binding domain"/>
    <property type="match status" value="1"/>
</dbReference>
<dbReference type="Pfam" id="PF00891">
    <property type="entry name" value="Methyltransf_2"/>
    <property type="match status" value="1"/>
</dbReference>
<dbReference type="PANTHER" id="PTHR43712">
    <property type="entry name" value="PUTATIVE (AFU_ORTHOLOGUE AFUA_4G14580)-RELATED"/>
    <property type="match status" value="1"/>
</dbReference>
<dbReference type="GO" id="GO:0032259">
    <property type="term" value="P:methylation"/>
    <property type="evidence" value="ECO:0007669"/>
    <property type="project" value="UniProtKB-KW"/>
</dbReference>
<dbReference type="PROSITE" id="PS51683">
    <property type="entry name" value="SAM_OMT_II"/>
    <property type="match status" value="1"/>
</dbReference>
<gene>
    <name evidence="5" type="ORF">FB45DRAFT_1024484</name>
</gene>
<evidence type="ECO:0000256" key="2">
    <source>
        <dbReference type="ARBA" id="ARBA00022679"/>
    </source>
</evidence>
<reference evidence="5" key="1">
    <citation type="submission" date="2023-03" db="EMBL/GenBank/DDBJ databases">
        <title>Massive genome expansion in bonnet fungi (Mycena s.s.) driven by repeated elements and novel gene families across ecological guilds.</title>
        <authorList>
            <consortium name="Lawrence Berkeley National Laboratory"/>
            <person name="Harder C.B."/>
            <person name="Miyauchi S."/>
            <person name="Viragh M."/>
            <person name="Kuo A."/>
            <person name="Thoen E."/>
            <person name="Andreopoulos B."/>
            <person name="Lu D."/>
            <person name="Skrede I."/>
            <person name="Drula E."/>
            <person name="Henrissat B."/>
            <person name="Morin E."/>
            <person name="Kohler A."/>
            <person name="Barry K."/>
            <person name="LaButti K."/>
            <person name="Morin E."/>
            <person name="Salamov A."/>
            <person name="Lipzen A."/>
            <person name="Mereny Z."/>
            <person name="Hegedus B."/>
            <person name="Baldrian P."/>
            <person name="Stursova M."/>
            <person name="Weitz H."/>
            <person name="Taylor A."/>
            <person name="Grigoriev I.V."/>
            <person name="Nagy L.G."/>
            <person name="Martin F."/>
            <person name="Kauserud H."/>
        </authorList>
    </citation>
    <scope>NUCLEOTIDE SEQUENCE</scope>
    <source>
        <strain evidence="5">9284</strain>
    </source>
</reference>
<protein>
    <submittedName>
        <fullName evidence="5">S-adenosyl-L-methionine-dependent methyltransferase</fullName>
    </submittedName>
</protein>
<keyword evidence="3" id="KW-0949">S-adenosyl-L-methionine</keyword>
<name>A0AAD7C119_9AGAR</name>
<dbReference type="PANTHER" id="PTHR43712:SF2">
    <property type="entry name" value="O-METHYLTRANSFERASE CICE"/>
    <property type="match status" value="1"/>
</dbReference>
<dbReference type="SUPFAM" id="SSF46785">
    <property type="entry name" value="Winged helix' DNA-binding domain"/>
    <property type="match status" value="1"/>
</dbReference>
<dbReference type="InterPro" id="IPR036390">
    <property type="entry name" value="WH_DNA-bd_sf"/>
</dbReference>
<dbReference type="InterPro" id="IPR001077">
    <property type="entry name" value="COMT_C"/>
</dbReference>
<proteinExistence type="predicted"/>
<dbReference type="SUPFAM" id="SSF53335">
    <property type="entry name" value="S-adenosyl-L-methionine-dependent methyltransferases"/>
    <property type="match status" value="1"/>
</dbReference>
<organism evidence="5 6">
    <name type="scientific">Roridomyces roridus</name>
    <dbReference type="NCBI Taxonomy" id="1738132"/>
    <lineage>
        <taxon>Eukaryota</taxon>
        <taxon>Fungi</taxon>
        <taxon>Dikarya</taxon>
        <taxon>Basidiomycota</taxon>
        <taxon>Agaricomycotina</taxon>
        <taxon>Agaricomycetes</taxon>
        <taxon>Agaricomycetidae</taxon>
        <taxon>Agaricales</taxon>
        <taxon>Marasmiineae</taxon>
        <taxon>Mycenaceae</taxon>
        <taxon>Roridomyces</taxon>
    </lineage>
</organism>
<keyword evidence="6" id="KW-1185">Reference proteome</keyword>
<evidence type="ECO:0000256" key="1">
    <source>
        <dbReference type="ARBA" id="ARBA00022603"/>
    </source>
</evidence>
<dbReference type="InterPro" id="IPR036388">
    <property type="entry name" value="WH-like_DNA-bd_sf"/>
</dbReference>
<feature type="domain" description="O-methyltransferase C-terminal" evidence="4">
    <location>
        <begin position="218"/>
        <end position="388"/>
    </location>
</feature>
<dbReference type="AlphaFoldDB" id="A0AAD7C119"/>
<dbReference type="EMBL" id="JARKIF010000006">
    <property type="protein sequence ID" value="KAJ7636367.1"/>
    <property type="molecule type" value="Genomic_DNA"/>
</dbReference>
<dbReference type="Proteomes" id="UP001221142">
    <property type="component" value="Unassembled WGS sequence"/>
</dbReference>